<reference evidence="2 4" key="1">
    <citation type="submission" date="2017-01" db="EMBL/GenBank/DDBJ databases">
        <title>Complete Genome Sequence of Dolosigranulum pigrum isolated from a Patient with interstitial lung disease.</title>
        <authorList>
            <person name="Mukhopadhyay R."/>
            <person name="Joaquin J."/>
            <person name="Hogue R."/>
            <person name="Fitzgerald S."/>
            <person name="Jospin G."/>
            <person name="Eisen J.A."/>
            <person name="Chaturvedi V."/>
        </authorList>
    </citation>
    <scope>NUCLEOTIDE SEQUENCE [LARGE SCALE GENOMIC DNA]</scope>
    <source>
        <strain evidence="2 4">15S00348</strain>
    </source>
</reference>
<evidence type="ECO:0008006" key="6">
    <source>
        <dbReference type="Google" id="ProtNLM"/>
    </source>
</evidence>
<dbReference type="Proteomes" id="UP000315953">
    <property type="component" value="Chromosome"/>
</dbReference>
<reference evidence="3 5" key="2">
    <citation type="submission" date="2019-07" db="EMBL/GenBank/DDBJ databases">
        <title>Genome assembly of a nasal isolate of Dolosigranulum pigrum from a chronic sinusitis patient.</title>
        <authorList>
            <person name="Baig S."/>
            <person name="Overballe-Petersen S."/>
            <person name="Kaspar U."/>
            <person name="Rendboe A."/>
            <person name="de Man T."/>
            <person name="Liu C."/>
            <person name="Price L.B."/>
            <person name="Stegger M."/>
            <person name="Becker K."/>
            <person name="Skytt Andersen P."/>
        </authorList>
    </citation>
    <scope>NUCLEOTIDE SEQUENCE [LARGE SCALE GENOMIC DNA]</scope>
    <source>
        <strain evidence="3 5">83VPs-KB5</strain>
    </source>
</reference>
<evidence type="ECO:0000313" key="3">
    <source>
        <dbReference type="EMBL" id="QDO91513.1"/>
    </source>
</evidence>
<evidence type="ECO:0000256" key="1">
    <source>
        <dbReference type="SAM" id="Coils"/>
    </source>
</evidence>
<sequence length="114" mass="12829">MSFLLGTLAGVALGGVWGLAKTPKSGAKNQEDIKTYFKTIEEESQFFKAEANNLKDAITAIQEEISYLQGPVKEEVEEIVDNFTREAQPRLKSIQRHQAKLQQTIENMSEKLED</sequence>
<dbReference type="EMBL" id="MUYF01000003">
    <property type="protein sequence ID" value="OOL80957.1"/>
    <property type="molecule type" value="Genomic_DNA"/>
</dbReference>
<name>A0A1S8KMI8_9LACT</name>
<protein>
    <recommendedName>
        <fullName evidence="6">YtxH domain-containing protein</fullName>
    </recommendedName>
</protein>
<dbReference type="KEGG" id="dpm:FNV33_05365"/>
<gene>
    <name evidence="2" type="ORF">BWX42_03545</name>
    <name evidence="3" type="ORF">FNV33_05365</name>
</gene>
<dbReference type="Gene3D" id="1.20.120.20">
    <property type="entry name" value="Apolipoprotein"/>
    <property type="match status" value="1"/>
</dbReference>
<accession>A0A1S8KMI8</accession>
<dbReference type="Proteomes" id="UP000190409">
    <property type="component" value="Unassembled WGS sequence"/>
</dbReference>
<organism evidence="2 4">
    <name type="scientific">Dolosigranulum pigrum</name>
    <dbReference type="NCBI Taxonomy" id="29394"/>
    <lineage>
        <taxon>Bacteria</taxon>
        <taxon>Bacillati</taxon>
        <taxon>Bacillota</taxon>
        <taxon>Bacilli</taxon>
        <taxon>Lactobacillales</taxon>
        <taxon>Carnobacteriaceae</taxon>
        <taxon>Dolosigranulum</taxon>
    </lineage>
</organism>
<evidence type="ECO:0000313" key="4">
    <source>
        <dbReference type="Proteomes" id="UP000190409"/>
    </source>
</evidence>
<dbReference type="RefSeq" id="WP_077862474.1">
    <property type="nucleotide sequence ID" value="NZ_CP041626.1"/>
</dbReference>
<proteinExistence type="predicted"/>
<evidence type="ECO:0000313" key="5">
    <source>
        <dbReference type="Proteomes" id="UP000315953"/>
    </source>
</evidence>
<dbReference type="EMBL" id="CP041626">
    <property type="protein sequence ID" value="QDO91513.1"/>
    <property type="molecule type" value="Genomic_DNA"/>
</dbReference>
<feature type="coiled-coil region" evidence="1">
    <location>
        <begin position="37"/>
        <end position="64"/>
    </location>
</feature>
<evidence type="ECO:0000313" key="2">
    <source>
        <dbReference type="EMBL" id="OOL80957.1"/>
    </source>
</evidence>
<dbReference type="AlphaFoldDB" id="A0A1S8KMI8"/>
<keyword evidence="1" id="KW-0175">Coiled coil</keyword>